<dbReference type="InterPro" id="IPR001279">
    <property type="entry name" value="Metallo-B-lactamas"/>
</dbReference>
<dbReference type="AlphaFoldDB" id="A0A917H177"/>
<reference evidence="8" key="1">
    <citation type="journal article" date="2014" name="Int. J. Syst. Evol. Microbiol.">
        <title>Complete genome sequence of Corynebacterium casei LMG S-19264T (=DSM 44701T), isolated from a smear-ripened cheese.</title>
        <authorList>
            <consortium name="US DOE Joint Genome Institute (JGI-PGF)"/>
            <person name="Walter F."/>
            <person name="Albersmeier A."/>
            <person name="Kalinowski J."/>
            <person name="Ruckert C."/>
        </authorList>
    </citation>
    <scope>NUCLEOTIDE SEQUENCE</scope>
    <source>
        <strain evidence="8">CGMCC 1.12997</strain>
    </source>
</reference>
<dbReference type="Proteomes" id="UP000647241">
    <property type="component" value="Unassembled WGS sequence"/>
</dbReference>
<feature type="transmembrane region" description="Helical" evidence="6">
    <location>
        <begin position="615"/>
        <end position="633"/>
    </location>
</feature>
<feature type="transmembrane region" description="Helical" evidence="6">
    <location>
        <begin position="592"/>
        <end position="610"/>
    </location>
</feature>
<keyword evidence="5 6" id="KW-0472">Membrane</keyword>
<feature type="transmembrane region" description="Helical" evidence="6">
    <location>
        <begin position="524"/>
        <end position="548"/>
    </location>
</feature>
<evidence type="ECO:0000256" key="4">
    <source>
        <dbReference type="ARBA" id="ARBA00022989"/>
    </source>
</evidence>
<accession>A0A917H177</accession>
<evidence type="ECO:0000256" key="6">
    <source>
        <dbReference type="SAM" id="Phobius"/>
    </source>
</evidence>
<dbReference type="InterPro" id="IPR035681">
    <property type="entry name" value="ComA-like_MBL"/>
</dbReference>
<evidence type="ECO:0000313" key="9">
    <source>
        <dbReference type="Proteomes" id="UP000647241"/>
    </source>
</evidence>
<dbReference type="EMBL" id="BMGT01000001">
    <property type="protein sequence ID" value="GGG63564.1"/>
    <property type="molecule type" value="Genomic_DNA"/>
</dbReference>
<dbReference type="InterPro" id="IPR025405">
    <property type="entry name" value="DUF4131"/>
</dbReference>
<organism evidence="8 9">
    <name type="scientific">Edaphobacter dinghuensis</name>
    <dbReference type="NCBI Taxonomy" id="1560005"/>
    <lineage>
        <taxon>Bacteria</taxon>
        <taxon>Pseudomonadati</taxon>
        <taxon>Acidobacteriota</taxon>
        <taxon>Terriglobia</taxon>
        <taxon>Terriglobales</taxon>
        <taxon>Acidobacteriaceae</taxon>
        <taxon>Edaphobacter</taxon>
    </lineage>
</organism>
<dbReference type="InterPro" id="IPR052159">
    <property type="entry name" value="Competence_DNA_uptake"/>
</dbReference>
<feature type="transmembrane region" description="Helical" evidence="6">
    <location>
        <begin position="317"/>
        <end position="336"/>
    </location>
</feature>
<evidence type="ECO:0000259" key="7">
    <source>
        <dbReference type="SMART" id="SM00849"/>
    </source>
</evidence>
<feature type="transmembrane region" description="Helical" evidence="6">
    <location>
        <begin position="392"/>
        <end position="408"/>
    </location>
</feature>
<dbReference type="SUPFAM" id="SSF56281">
    <property type="entry name" value="Metallo-hydrolase/oxidoreductase"/>
    <property type="match status" value="1"/>
</dbReference>
<dbReference type="CDD" id="cd07731">
    <property type="entry name" value="ComA-like_MBL-fold"/>
    <property type="match status" value="1"/>
</dbReference>
<protein>
    <submittedName>
        <fullName evidence="8">DNA internalization-related competence protein ComEC/Rec2</fullName>
    </submittedName>
</protein>
<dbReference type="InterPro" id="IPR036866">
    <property type="entry name" value="RibonucZ/Hydroxyglut_hydro"/>
</dbReference>
<sequence length="914" mass="99012">MNRALEAGKSGCGPNPKLWREAGTERLRFGRAPLLAAAAWFAVGEIMARNRQPAIVLLIALVALVGLALAGLRWSLRSATLALAAIWMVVGMWCAEVQPSPAPQTALQNYADGLSRQVRGRVVRVRELPPRQKAVDQDNDPAWWLEKEPDAADAVSVDLAVEDVEYLTPDISRMVPVPGGVRVTVLADAGSLPDLKCGDVIEGPMRLKVPERYRDPGAWQYADYLLAQGLGFHATVKARKMTMLGMGARDLQCRVYAAQSWASDKISAYVRSSPNRRMPPTLRLSTDDAGMLNAMLFGDRTGLNRALRLGFERTGSFHLFVVSGMHVALLAGLVFWVTRRLRLSEWLATLLTIGLTAGYALLTGFGVPVQRALWMVAIFLVARLLSRDRNVLNALGAAALGVLVWSPGSLFEASFQMTFLAIIAIGGIAVPLWERGPGDYARAARHLWDEWEDVRLHPEVAQFRVMLRVWGEAFAELLGRWARGVPALMVRYGFWALELGLIGVIVELVMVLPMAVYFHRATVFALPANMLSVPLVAVLAPMAVVTFCAMLVSPALAMLPGAATAFLLHGIADVIGRVSQIRTADMRIPGPVWPVALLAVVGWGFCCWAVRRSRAWSWVAVAVLPLIAAMVLWPERPVTSPGMLEVTAIDVGQGDSLLVVSPEGKAMLVDAGGPVGGPSEAAAASSGFDVGEEVVAPYLWSRRIRRLDVVALSHAHSDHMGGMPAILRDFRPRELWVGIDPDSEAYRELLAEAKKLGVAVKHFHAGEDLVWGGTEISMLAPEPTYRNDGAPVNDDSLVMRMQSGKASVLLEGDAEAPSERAMVADGKMQPMTLLKVGHHGSNSSTTPEFFAEAAPKDAVISVGKGNTFGHPRVEVIDRIAAAHTRLYRTDEFGLTTFLLGRDGGIREVTGAGDE</sequence>
<dbReference type="PANTHER" id="PTHR30619:SF1">
    <property type="entry name" value="RECOMBINATION PROTEIN 2"/>
    <property type="match status" value="1"/>
</dbReference>
<feature type="transmembrane region" description="Helical" evidence="6">
    <location>
        <begin position="492"/>
        <end position="518"/>
    </location>
</feature>
<evidence type="ECO:0000256" key="1">
    <source>
        <dbReference type="ARBA" id="ARBA00004651"/>
    </source>
</evidence>
<reference evidence="8" key="2">
    <citation type="submission" date="2020-09" db="EMBL/GenBank/DDBJ databases">
        <authorList>
            <person name="Sun Q."/>
            <person name="Zhou Y."/>
        </authorList>
    </citation>
    <scope>NUCLEOTIDE SEQUENCE</scope>
    <source>
        <strain evidence="8">CGMCC 1.12997</strain>
    </source>
</reference>
<evidence type="ECO:0000313" key="8">
    <source>
        <dbReference type="EMBL" id="GGG63564.1"/>
    </source>
</evidence>
<proteinExistence type="predicted"/>
<dbReference type="Gene3D" id="3.60.15.10">
    <property type="entry name" value="Ribonuclease Z/Hydroxyacylglutathione hydrolase-like"/>
    <property type="match status" value="1"/>
</dbReference>
<feature type="transmembrane region" description="Helical" evidence="6">
    <location>
        <begin position="343"/>
        <end position="362"/>
    </location>
</feature>
<feature type="transmembrane region" description="Helical" evidence="6">
    <location>
        <begin position="555"/>
        <end position="572"/>
    </location>
</feature>
<comment type="caution">
    <text evidence="8">The sequence shown here is derived from an EMBL/GenBank/DDBJ whole genome shotgun (WGS) entry which is preliminary data.</text>
</comment>
<dbReference type="Pfam" id="PF03772">
    <property type="entry name" value="Competence"/>
    <property type="match status" value="1"/>
</dbReference>
<name>A0A917H177_9BACT</name>
<dbReference type="Pfam" id="PF13567">
    <property type="entry name" value="DUF4131"/>
    <property type="match status" value="1"/>
</dbReference>
<dbReference type="NCBIfam" id="TIGR00360">
    <property type="entry name" value="ComEC_N-term"/>
    <property type="match status" value="1"/>
</dbReference>
<keyword evidence="2" id="KW-1003">Cell membrane</keyword>
<feature type="transmembrane region" description="Helical" evidence="6">
    <location>
        <begin position="54"/>
        <end position="72"/>
    </location>
</feature>
<keyword evidence="4 6" id="KW-1133">Transmembrane helix</keyword>
<dbReference type="InterPro" id="IPR004477">
    <property type="entry name" value="ComEC_N"/>
</dbReference>
<dbReference type="RefSeq" id="WP_188552254.1">
    <property type="nucleotide sequence ID" value="NZ_BMGT01000001.1"/>
</dbReference>
<dbReference type="SMART" id="SM00849">
    <property type="entry name" value="Lactamase_B"/>
    <property type="match status" value="1"/>
</dbReference>
<feature type="transmembrane region" description="Helical" evidence="6">
    <location>
        <begin position="414"/>
        <end position="433"/>
    </location>
</feature>
<gene>
    <name evidence="8" type="ORF">GCM10011585_01370</name>
</gene>
<dbReference type="GO" id="GO:0005886">
    <property type="term" value="C:plasma membrane"/>
    <property type="evidence" value="ECO:0007669"/>
    <property type="project" value="UniProtKB-SubCell"/>
</dbReference>
<evidence type="ECO:0000256" key="2">
    <source>
        <dbReference type="ARBA" id="ARBA00022475"/>
    </source>
</evidence>
<evidence type="ECO:0000256" key="3">
    <source>
        <dbReference type="ARBA" id="ARBA00022692"/>
    </source>
</evidence>
<keyword evidence="9" id="KW-1185">Reference proteome</keyword>
<feature type="transmembrane region" description="Helical" evidence="6">
    <location>
        <begin position="29"/>
        <end position="48"/>
    </location>
</feature>
<comment type="subcellular location">
    <subcellularLocation>
        <location evidence="1">Cell membrane</location>
        <topology evidence="1">Multi-pass membrane protein</topology>
    </subcellularLocation>
</comment>
<keyword evidence="3 6" id="KW-0812">Transmembrane</keyword>
<dbReference type="Pfam" id="PF00753">
    <property type="entry name" value="Lactamase_B"/>
    <property type="match status" value="1"/>
</dbReference>
<evidence type="ECO:0000256" key="5">
    <source>
        <dbReference type="ARBA" id="ARBA00023136"/>
    </source>
</evidence>
<feature type="domain" description="Metallo-beta-lactamase" evidence="7">
    <location>
        <begin position="653"/>
        <end position="864"/>
    </location>
</feature>
<dbReference type="PANTHER" id="PTHR30619">
    <property type="entry name" value="DNA INTERNALIZATION/COMPETENCE PROTEIN COMEC/REC2"/>
    <property type="match status" value="1"/>
</dbReference>